<dbReference type="OrthoDB" id="9777884at2"/>
<dbReference type="PANTHER" id="PTHR46268:SF6">
    <property type="entry name" value="UNIVERSAL STRESS PROTEIN UP12"/>
    <property type="match status" value="1"/>
</dbReference>
<dbReference type="PRINTS" id="PR01438">
    <property type="entry name" value="UNVRSLSTRESS"/>
</dbReference>
<evidence type="ECO:0000313" key="3">
    <source>
        <dbReference type="EMBL" id="SLM87056.1"/>
    </source>
</evidence>
<organism evidence="3 4">
    <name type="scientific">Vagococcus fluvialis bH819</name>
    <dbReference type="NCBI Taxonomy" id="1255619"/>
    <lineage>
        <taxon>Bacteria</taxon>
        <taxon>Bacillati</taxon>
        <taxon>Bacillota</taxon>
        <taxon>Bacilli</taxon>
        <taxon>Lactobacillales</taxon>
        <taxon>Enterococcaceae</taxon>
        <taxon>Vagococcus</taxon>
    </lineage>
</organism>
<dbReference type="SUPFAM" id="SSF52402">
    <property type="entry name" value="Adenine nucleotide alpha hydrolases-like"/>
    <property type="match status" value="1"/>
</dbReference>
<name>A0A1X6WTV8_9ENTE</name>
<dbReference type="Proteomes" id="UP000195918">
    <property type="component" value="Unassembled WGS sequence"/>
</dbReference>
<protein>
    <submittedName>
        <fullName evidence="3">Universal stress protein family</fullName>
    </submittedName>
</protein>
<dbReference type="PANTHER" id="PTHR46268">
    <property type="entry name" value="STRESS RESPONSE PROTEIN NHAX"/>
    <property type="match status" value="1"/>
</dbReference>
<dbReference type="InterPro" id="IPR006016">
    <property type="entry name" value="UspA"/>
</dbReference>
<sequence>MKSNYKNILVGIDGSEESEKAFLKAKEIAKNNEAELVIAWINTELERRIPGEELSDREELIYSRYVSVKEAEAKNDGVKKVISVVMTGEPKKYLSKVIPQKFNSDLIILGATSTNIVRNILIGSTAKYVVKNSKCSVLIVK</sequence>
<dbReference type="RefSeq" id="WP_086952671.1">
    <property type="nucleotide sequence ID" value="NZ_FWFD01000018.1"/>
</dbReference>
<evidence type="ECO:0000313" key="4">
    <source>
        <dbReference type="Proteomes" id="UP000195918"/>
    </source>
</evidence>
<keyword evidence="4" id="KW-1185">Reference proteome</keyword>
<evidence type="ECO:0000256" key="1">
    <source>
        <dbReference type="ARBA" id="ARBA00008791"/>
    </source>
</evidence>
<proteinExistence type="inferred from homology"/>
<reference evidence="4" key="1">
    <citation type="submission" date="2017-02" db="EMBL/GenBank/DDBJ databases">
        <authorList>
            <person name="Dridi B."/>
        </authorList>
    </citation>
    <scope>NUCLEOTIDE SEQUENCE [LARGE SCALE GENOMIC DNA]</scope>
    <source>
        <strain evidence="4">bH819</strain>
    </source>
</reference>
<gene>
    <name evidence="3" type="ORF">FM121_13240</name>
</gene>
<dbReference type="InterPro" id="IPR014729">
    <property type="entry name" value="Rossmann-like_a/b/a_fold"/>
</dbReference>
<feature type="domain" description="UspA" evidence="2">
    <location>
        <begin position="5"/>
        <end position="141"/>
    </location>
</feature>
<dbReference type="InterPro" id="IPR006015">
    <property type="entry name" value="Universal_stress_UspA"/>
</dbReference>
<dbReference type="Pfam" id="PF00582">
    <property type="entry name" value="Usp"/>
    <property type="match status" value="1"/>
</dbReference>
<dbReference type="Gene3D" id="3.40.50.620">
    <property type="entry name" value="HUPs"/>
    <property type="match status" value="1"/>
</dbReference>
<comment type="similarity">
    <text evidence="1">Belongs to the universal stress protein A family.</text>
</comment>
<dbReference type="CDD" id="cd00293">
    <property type="entry name" value="USP-like"/>
    <property type="match status" value="1"/>
</dbReference>
<dbReference type="EMBL" id="FWFD01000018">
    <property type="protein sequence ID" value="SLM87056.1"/>
    <property type="molecule type" value="Genomic_DNA"/>
</dbReference>
<dbReference type="AlphaFoldDB" id="A0A1X6WTV8"/>
<accession>A0A1X6WTV8</accession>
<evidence type="ECO:0000259" key="2">
    <source>
        <dbReference type="Pfam" id="PF00582"/>
    </source>
</evidence>